<keyword evidence="5" id="KW-0067">ATP-binding</keyword>
<dbReference type="PROSITE" id="PS50893">
    <property type="entry name" value="ABC_TRANSPORTER_2"/>
    <property type="match status" value="1"/>
</dbReference>
<evidence type="ECO:0000256" key="1">
    <source>
        <dbReference type="ARBA" id="ARBA00005417"/>
    </source>
</evidence>
<dbReference type="PANTHER" id="PTHR42788:SF13">
    <property type="entry name" value="ALIPHATIC SULFONATES IMPORT ATP-BINDING PROTEIN SSUB"/>
    <property type="match status" value="1"/>
</dbReference>
<dbReference type="OrthoDB" id="9802264at2"/>
<evidence type="ECO:0000256" key="5">
    <source>
        <dbReference type="ARBA" id="ARBA00022840"/>
    </source>
</evidence>
<sequence length="283" mass="30913">MNDIRNTIIALRDVVKRFGSHTAIDHLTMEVREGETVALLGQTGAGKSTVMSLLMGTATADAGSVHVAGVDPALDFKALRGKLAVSFQTDRLLPWRTAQENVELGLLLLDVPKNQARQRAREWLTRVKLQDACEKYPVELSGGMRQRVSLARALAVDPALVLLDESFSQLDHVTSQTLRRDFAEIIREQRKTCVFVTHRIEDALEIADRVLVLAAPARVCLELSIDAAQRAIPACMADMHARIEYAIGGHVAPGQPAPRRATESAHQVPGTESVSTETTASIR</sequence>
<dbReference type="PANTHER" id="PTHR42788">
    <property type="entry name" value="TAURINE IMPORT ATP-BINDING PROTEIN-RELATED"/>
    <property type="match status" value="1"/>
</dbReference>
<name>A0A261UR38_9BORD</name>
<evidence type="ECO:0000313" key="8">
    <source>
        <dbReference type="EMBL" id="OZI63383.1"/>
    </source>
</evidence>
<dbReference type="GO" id="GO:0005524">
    <property type="term" value="F:ATP binding"/>
    <property type="evidence" value="ECO:0007669"/>
    <property type="project" value="UniProtKB-KW"/>
</dbReference>
<dbReference type="Gene3D" id="3.40.50.300">
    <property type="entry name" value="P-loop containing nucleotide triphosphate hydrolases"/>
    <property type="match status" value="1"/>
</dbReference>
<evidence type="ECO:0000259" key="7">
    <source>
        <dbReference type="PROSITE" id="PS50893"/>
    </source>
</evidence>
<dbReference type="GO" id="GO:0016887">
    <property type="term" value="F:ATP hydrolysis activity"/>
    <property type="evidence" value="ECO:0007669"/>
    <property type="project" value="InterPro"/>
</dbReference>
<accession>A0A261UR38</accession>
<keyword evidence="3" id="KW-0472">Membrane</keyword>
<feature type="region of interest" description="Disordered" evidence="6">
    <location>
        <begin position="254"/>
        <end position="283"/>
    </location>
</feature>
<evidence type="ECO:0000256" key="2">
    <source>
        <dbReference type="ARBA" id="ARBA00022448"/>
    </source>
</evidence>
<dbReference type="InterPro" id="IPR017871">
    <property type="entry name" value="ABC_transporter-like_CS"/>
</dbReference>
<dbReference type="SUPFAM" id="SSF52540">
    <property type="entry name" value="P-loop containing nucleoside triphosphate hydrolases"/>
    <property type="match status" value="1"/>
</dbReference>
<dbReference type="InterPro" id="IPR003439">
    <property type="entry name" value="ABC_transporter-like_ATP-bd"/>
</dbReference>
<evidence type="ECO:0000256" key="6">
    <source>
        <dbReference type="SAM" id="MobiDB-lite"/>
    </source>
</evidence>
<keyword evidence="4" id="KW-0547">Nucleotide-binding</keyword>
<organism evidence="8 9">
    <name type="scientific">Bordetella genomosp. 11</name>
    <dbReference type="NCBI Taxonomy" id="1416808"/>
    <lineage>
        <taxon>Bacteria</taxon>
        <taxon>Pseudomonadati</taxon>
        <taxon>Pseudomonadota</taxon>
        <taxon>Betaproteobacteria</taxon>
        <taxon>Burkholderiales</taxon>
        <taxon>Alcaligenaceae</taxon>
        <taxon>Bordetella</taxon>
    </lineage>
</organism>
<protein>
    <submittedName>
        <fullName evidence="8">ABC transporter</fullName>
    </submittedName>
</protein>
<keyword evidence="2" id="KW-0813">Transport</keyword>
<evidence type="ECO:0000256" key="4">
    <source>
        <dbReference type="ARBA" id="ARBA00022741"/>
    </source>
</evidence>
<dbReference type="InterPro" id="IPR003593">
    <property type="entry name" value="AAA+_ATPase"/>
</dbReference>
<dbReference type="SMART" id="SM00382">
    <property type="entry name" value="AAA"/>
    <property type="match status" value="1"/>
</dbReference>
<keyword evidence="9" id="KW-1185">Reference proteome</keyword>
<evidence type="ECO:0000256" key="3">
    <source>
        <dbReference type="ARBA" id="ARBA00022475"/>
    </source>
</evidence>
<proteinExistence type="inferred from homology"/>
<dbReference type="Pfam" id="PF00005">
    <property type="entry name" value="ABC_tran"/>
    <property type="match status" value="1"/>
</dbReference>
<reference evidence="9" key="1">
    <citation type="submission" date="2017-05" db="EMBL/GenBank/DDBJ databases">
        <title>Complete and WGS of Bordetella genogroups.</title>
        <authorList>
            <person name="Spilker T."/>
            <person name="Lipuma J."/>
        </authorList>
    </citation>
    <scope>NUCLEOTIDE SEQUENCE [LARGE SCALE GENOMIC DNA]</scope>
    <source>
        <strain evidence="9">AU8856</strain>
    </source>
</reference>
<comment type="similarity">
    <text evidence="1">Belongs to the ABC transporter superfamily.</text>
</comment>
<comment type="caution">
    <text evidence="8">The sequence shown here is derived from an EMBL/GenBank/DDBJ whole genome shotgun (WGS) entry which is preliminary data.</text>
</comment>
<gene>
    <name evidence="8" type="ORF">CAL28_15430</name>
</gene>
<dbReference type="InterPro" id="IPR027417">
    <property type="entry name" value="P-loop_NTPase"/>
</dbReference>
<feature type="domain" description="ABC transporter" evidence="7">
    <location>
        <begin position="9"/>
        <end position="240"/>
    </location>
</feature>
<dbReference type="InterPro" id="IPR050166">
    <property type="entry name" value="ABC_transporter_ATP-bind"/>
</dbReference>
<dbReference type="PROSITE" id="PS00211">
    <property type="entry name" value="ABC_TRANSPORTER_1"/>
    <property type="match status" value="1"/>
</dbReference>
<evidence type="ECO:0000313" key="9">
    <source>
        <dbReference type="Proteomes" id="UP000215767"/>
    </source>
</evidence>
<dbReference type="Proteomes" id="UP000215767">
    <property type="component" value="Unassembled WGS sequence"/>
</dbReference>
<dbReference type="EMBL" id="NEVS01000004">
    <property type="protein sequence ID" value="OZI63383.1"/>
    <property type="molecule type" value="Genomic_DNA"/>
</dbReference>
<feature type="compositionally biased region" description="Polar residues" evidence="6">
    <location>
        <begin position="270"/>
        <end position="283"/>
    </location>
</feature>
<keyword evidence="3" id="KW-1003">Cell membrane</keyword>
<dbReference type="AlphaFoldDB" id="A0A261UR38"/>